<sequence length="72" mass="7854">MDVRCPRRRIADGRISGIADDDVGMHGSANLREPAFSERQGHDQIRASACHRARIPGVSTACIRLHAWSSSA</sequence>
<name>A0A837C4K2_9BRAD</name>
<dbReference type="EMBL" id="ADOU02000008">
    <property type="protein sequence ID" value="KGJ63958.1"/>
    <property type="molecule type" value="Genomic_DNA"/>
</dbReference>
<gene>
    <name evidence="1" type="ORF">BJA5080_05758</name>
</gene>
<reference evidence="1 2" key="1">
    <citation type="journal article" date="2014" name="BMC Genomics">
        <title>Comparative genomics of Bradyrhizobium japonicum CPAC 15 and Bradyrhizobium diazoefficiens CPAC 7: elite model strains for understanding symbiotic performance with soybean.</title>
        <authorList>
            <person name="Siqueira A.F."/>
            <person name="Ormeno-Orrillo E."/>
            <person name="Souza R.C."/>
            <person name="Rodrigues E.P."/>
            <person name="Almeida L.G."/>
            <person name="Barcellos F.G."/>
            <person name="Batista J.S."/>
            <person name="Nakatami A.S."/>
            <person name="Martinez-Romero E."/>
            <person name="Vasconcelos A.T."/>
            <person name="Hungria M."/>
        </authorList>
    </citation>
    <scope>NUCLEOTIDE SEQUENCE [LARGE SCALE GENOMIC DNA]</scope>
    <source>
        <strain evidence="1 2">SEMIA 5080</strain>
    </source>
</reference>
<organism evidence="1 2">
    <name type="scientific">Bradyrhizobium diazoefficiens SEMIA 5080</name>
    <dbReference type="NCBI Taxonomy" id="754504"/>
    <lineage>
        <taxon>Bacteria</taxon>
        <taxon>Pseudomonadati</taxon>
        <taxon>Pseudomonadota</taxon>
        <taxon>Alphaproteobacteria</taxon>
        <taxon>Hyphomicrobiales</taxon>
        <taxon>Nitrobacteraceae</taxon>
        <taxon>Bradyrhizobium</taxon>
    </lineage>
</organism>
<proteinExistence type="predicted"/>
<dbReference type="Proteomes" id="UP000024900">
    <property type="component" value="Unassembled WGS sequence"/>
</dbReference>
<accession>A0A837C4K2</accession>
<evidence type="ECO:0000313" key="1">
    <source>
        <dbReference type="EMBL" id="KGJ63958.1"/>
    </source>
</evidence>
<comment type="caution">
    <text evidence="1">The sequence shown here is derived from an EMBL/GenBank/DDBJ whole genome shotgun (WGS) entry which is preliminary data.</text>
</comment>
<dbReference type="AlphaFoldDB" id="A0A837C4K2"/>
<protein>
    <submittedName>
        <fullName evidence="1">Uncharacterized protein</fullName>
    </submittedName>
</protein>
<evidence type="ECO:0000313" key="2">
    <source>
        <dbReference type="Proteomes" id="UP000024900"/>
    </source>
</evidence>